<reference evidence="2" key="1">
    <citation type="journal article" date="2020" name="Stud. Mycol.">
        <title>101 Dothideomycetes genomes: a test case for predicting lifestyles and emergence of pathogens.</title>
        <authorList>
            <person name="Haridas S."/>
            <person name="Albert R."/>
            <person name="Binder M."/>
            <person name="Bloem J."/>
            <person name="Labutti K."/>
            <person name="Salamov A."/>
            <person name="Andreopoulos B."/>
            <person name="Baker S."/>
            <person name="Barry K."/>
            <person name="Bills G."/>
            <person name="Bluhm B."/>
            <person name="Cannon C."/>
            <person name="Castanera R."/>
            <person name="Culley D."/>
            <person name="Daum C."/>
            <person name="Ezra D."/>
            <person name="Gonzalez J."/>
            <person name="Henrissat B."/>
            <person name="Kuo A."/>
            <person name="Liang C."/>
            <person name="Lipzen A."/>
            <person name="Lutzoni F."/>
            <person name="Magnuson J."/>
            <person name="Mondo S."/>
            <person name="Nolan M."/>
            <person name="Ohm R."/>
            <person name="Pangilinan J."/>
            <person name="Park H.-J."/>
            <person name="Ramirez L."/>
            <person name="Alfaro M."/>
            <person name="Sun H."/>
            <person name="Tritt A."/>
            <person name="Yoshinaga Y."/>
            <person name="Zwiers L.-H."/>
            <person name="Turgeon B."/>
            <person name="Goodwin S."/>
            <person name="Spatafora J."/>
            <person name="Crous P."/>
            <person name="Grigoriev I."/>
        </authorList>
    </citation>
    <scope>NUCLEOTIDE SEQUENCE</scope>
    <source>
        <strain evidence="2">CBS 260.36</strain>
    </source>
</reference>
<keyword evidence="3" id="KW-1185">Reference proteome</keyword>
<feature type="non-terminal residue" evidence="2">
    <location>
        <position position="1"/>
    </location>
</feature>
<dbReference type="InterPro" id="IPR038921">
    <property type="entry name" value="YOR389W-like"/>
</dbReference>
<organism evidence="2 3">
    <name type="scientific">Myriangium duriaei CBS 260.36</name>
    <dbReference type="NCBI Taxonomy" id="1168546"/>
    <lineage>
        <taxon>Eukaryota</taxon>
        <taxon>Fungi</taxon>
        <taxon>Dikarya</taxon>
        <taxon>Ascomycota</taxon>
        <taxon>Pezizomycotina</taxon>
        <taxon>Dothideomycetes</taxon>
        <taxon>Dothideomycetidae</taxon>
        <taxon>Myriangiales</taxon>
        <taxon>Myriangiaceae</taxon>
        <taxon>Myriangium</taxon>
    </lineage>
</organism>
<dbReference type="Proteomes" id="UP000799439">
    <property type="component" value="Unassembled WGS sequence"/>
</dbReference>
<accession>A0A9P4IYK2</accession>
<dbReference type="PANTHER" id="PTHR35204">
    <property type="entry name" value="YALI0A21131P"/>
    <property type="match status" value="1"/>
</dbReference>
<gene>
    <name evidence="2" type="ORF">K461DRAFT_202612</name>
</gene>
<dbReference type="OrthoDB" id="10261782at2759"/>
<feature type="non-terminal residue" evidence="2">
    <location>
        <position position="442"/>
    </location>
</feature>
<dbReference type="EMBL" id="ML996090">
    <property type="protein sequence ID" value="KAF2150197.1"/>
    <property type="molecule type" value="Genomic_DNA"/>
</dbReference>
<name>A0A9P4IYK2_9PEZI</name>
<evidence type="ECO:0000313" key="3">
    <source>
        <dbReference type="Proteomes" id="UP000799439"/>
    </source>
</evidence>
<dbReference type="AlphaFoldDB" id="A0A9P4IYK2"/>
<feature type="region of interest" description="Disordered" evidence="1">
    <location>
        <begin position="126"/>
        <end position="148"/>
    </location>
</feature>
<comment type="caution">
    <text evidence="2">The sequence shown here is derived from an EMBL/GenBank/DDBJ whole genome shotgun (WGS) entry which is preliminary data.</text>
</comment>
<feature type="compositionally biased region" description="Pro residues" evidence="1">
    <location>
        <begin position="132"/>
        <end position="141"/>
    </location>
</feature>
<evidence type="ECO:0000313" key="2">
    <source>
        <dbReference type="EMBL" id="KAF2150197.1"/>
    </source>
</evidence>
<dbReference type="PANTHER" id="PTHR35204:SF1">
    <property type="entry name" value="ENTEROTOXIN"/>
    <property type="match status" value="1"/>
</dbReference>
<sequence>ASTSCPRSLSPVNDTNAPLIFNSIIDSMRQFGESLHHNGMSLFLAHVPKGTEFYRGTVNKKTVKHLQWLAFEPEHALGVVRGRQQNKTTSYLQTYRTRSALRLIYIDGQSAAKSTKGVLDTQDIIIRDPNKPKPPPPPGGLPPGAMGDSERAAEMCQVAAKTWKGRIDGVIRMQGGFEVILCSNIFKLRIVSVDVLDPSIKQNVMNFYLAIAARYDGIGDHRVDLDYDSMVSLYAYPDLVYIDKNGLPRANVHSKSLSKAKSDLRATAMSRSKAGHDWQAIGDMFVARYGDKIQYLASGNVKTLSDLHTQVDLAAEPFVNFRDPDQNDEIWACARQFWPEDLRFYFWCPMLLNVPAAAFRGVAFRVCEAFVNARKATDLNKAVNDFKTLEKWLDWASFKTCRGCAYNAVCMPPIWPWGNKQDFLQPQCRTSLDGLMGGKDWY</sequence>
<evidence type="ECO:0000256" key="1">
    <source>
        <dbReference type="SAM" id="MobiDB-lite"/>
    </source>
</evidence>
<proteinExistence type="predicted"/>
<protein>
    <submittedName>
        <fullName evidence="2">Uncharacterized protein</fullName>
    </submittedName>
</protein>